<keyword evidence="2" id="KW-1185">Reference proteome</keyword>
<proteinExistence type="predicted"/>
<evidence type="ECO:0000313" key="2">
    <source>
        <dbReference type="Proteomes" id="UP000078492"/>
    </source>
</evidence>
<accession>A0A151IZP7</accession>
<gene>
    <name evidence="1" type="ORF">ALC57_13232</name>
</gene>
<protein>
    <submittedName>
        <fullName evidence="1">Uncharacterized protein</fullName>
    </submittedName>
</protein>
<evidence type="ECO:0000313" key="1">
    <source>
        <dbReference type="EMBL" id="KYN14570.1"/>
    </source>
</evidence>
<dbReference type="EMBL" id="KQ980682">
    <property type="protein sequence ID" value="KYN14570.1"/>
    <property type="molecule type" value="Genomic_DNA"/>
</dbReference>
<name>A0A151IZP7_9HYME</name>
<reference evidence="1 2" key="1">
    <citation type="submission" date="2015-09" db="EMBL/GenBank/DDBJ databases">
        <title>Trachymyrmex cornetzi WGS genome.</title>
        <authorList>
            <person name="Nygaard S."/>
            <person name="Hu H."/>
            <person name="Boomsma J."/>
            <person name="Zhang G."/>
        </authorList>
    </citation>
    <scope>NUCLEOTIDE SEQUENCE [LARGE SCALE GENOMIC DNA]</scope>
    <source>
        <strain evidence="1">Tcor2-1</strain>
        <tissue evidence="1">Whole body</tissue>
    </source>
</reference>
<dbReference type="Proteomes" id="UP000078492">
    <property type="component" value="Unassembled WGS sequence"/>
</dbReference>
<organism evidence="1 2">
    <name type="scientific">Trachymyrmex cornetzi</name>
    <dbReference type="NCBI Taxonomy" id="471704"/>
    <lineage>
        <taxon>Eukaryota</taxon>
        <taxon>Metazoa</taxon>
        <taxon>Ecdysozoa</taxon>
        <taxon>Arthropoda</taxon>
        <taxon>Hexapoda</taxon>
        <taxon>Insecta</taxon>
        <taxon>Pterygota</taxon>
        <taxon>Neoptera</taxon>
        <taxon>Endopterygota</taxon>
        <taxon>Hymenoptera</taxon>
        <taxon>Apocrita</taxon>
        <taxon>Aculeata</taxon>
        <taxon>Formicoidea</taxon>
        <taxon>Formicidae</taxon>
        <taxon>Myrmicinae</taxon>
        <taxon>Trachymyrmex</taxon>
    </lineage>
</organism>
<dbReference type="AlphaFoldDB" id="A0A151IZP7"/>
<sequence length="213" mass="24564">MTSLLETYSAVQLQETFLFMLRRNGRKEVANAIEYMLNADSDDIESCLRSYLKIQEQVPYSNEEIVAFAEDTDLTKHQYTILRKQALAKNVIIYPSYRQLVNAREACIPSDIHVSDVCAKVNLQSLVDHTISRILITENLPVDTLNNSDKFRLLVKWGCDGSSGQSIYKQNFENPELSDFITIIRRHRRYRRFEPLQSIAGEGIVTKKNTKKL</sequence>